<keyword evidence="3 5" id="KW-0547">Nucleotide-binding</keyword>
<sequence>MSVKLVLLGPPGSGKGTQGILLSKFYGIPQISTGDMLREAVAEGSELGKRVQGHLTKGQLVPDDVIISIVEERVSRPDCAQGFILDGFPRTVDQARALERDLSDGIDAVVYLQVPREEVMARLAGRLTCRKCKSVFPKVDTSLCPVCGGDLYQRDDDMSSTVEHRLKVFEEHTAPLVDFYRTLGKVLEIDGTGPVERVAQRVEGEIARVLA</sequence>
<evidence type="ECO:0000256" key="4">
    <source>
        <dbReference type="ARBA" id="ARBA00022777"/>
    </source>
</evidence>
<evidence type="ECO:0000313" key="9">
    <source>
        <dbReference type="Proteomes" id="UP000782312"/>
    </source>
</evidence>
<organism evidence="8 9">
    <name type="scientific">Tectimicrobiota bacterium</name>
    <dbReference type="NCBI Taxonomy" id="2528274"/>
    <lineage>
        <taxon>Bacteria</taxon>
        <taxon>Pseudomonadati</taxon>
        <taxon>Nitrospinota/Tectimicrobiota group</taxon>
        <taxon>Candidatus Tectimicrobiota</taxon>
    </lineage>
</organism>
<feature type="binding site" evidence="5">
    <location>
        <position position="129"/>
    </location>
    <ligand>
        <name>Zn(2+)</name>
        <dbReference type="ChEBI" id="CHEBI:29105"/>
        <note>structural</note>
    </ligand>
</feature>
<dbReference type="Pfam" id="PF00406">
    <property type="entry name" value="ADK"/>
    <property type="match status" value="1"/>
</dbReference>
<evidence type="ECO:0000256" key="5">
    <source>
        <dbReference type="HAMAP-Rule" id="MF_00235"/>
    </source>
</evidence>
<keyword evidence="5" id="KW-0862">Zinc</keyword>
<comment type="domain">
    <text evidence="5">Consists of three domains, a large central CORE domain and two small peripheral domains, NMPbind and LID, which undergo movements during catalysis. The LID domain closes over the site of phosphoryl transfer upon ATP binding. Assembling and dissambling the active center during each catalytic cycle provides an effective means to prevent ATP hydrolysis. Some bacteria have evolved a zinc-coordinating structure that stabilizes the LID domain.</text>
</comment>
<dbReference type="PANTHER" id="PTHR23359">
    <property type="entry name" value="NUCLEOTIDE KINASE"/>
    <property type="match status" value="1"/>
</dbReference>
<keyword evidence="4 5" id="KW-0418">Kinase</keyword>
<dbReference type="SUPFAM" id="SSF52540">
    <property type="entry name" value="P-loop containing nucleoside triphosphate hydrolases"/>
    <property type="match status" value="1"/>
</dbReference>
<feature type="binding site" evidence="5">
    <location>
        <position position="154"/>
    </location>
    <ligand>
        <name>AMP</name>
        <dbReference type="ChEBI" id="CHEBI:456215"/>
    </ligand>
</feature>
<dbReference type="NCBIfam" id="TIGR01351">
    <property type="entry name" value="adk"/>
    <property type="match status" value="1"/>
</dbReference>
<dbReference type="GO" id="GO:0004017">
    <property type="term" value="F:AMP kinase activity"/>
    <property type="evidence" value="ECO:0007669"/>
    <property type="project" value="UniProtKB-UniRule"/>
</dbReference>
<dbReference type="NCBIfam" id="NF001381">
    <property type="entry name" value="PRK00279.1-3"/>
    <property type="match status" value="1"/>
</dbReference>
<dbReference type="GO" id="GO:0005737">
    <property type="term" value="C:cytoplasm"/>
    <property type="evidence" value="ECO:0007669"/>
    <property type="project" value="UniProtKB-SubCell"/>
</dbReference>
<feature type="binding site" evidence="5">
    <location>
        <begin position="12"/>
        <end position="17"/>
    </location>
    <ligand>
        <name>ATP</name>
        <dbReference type="ChEBI" id="CHEBI:30616"/>
    </ligand>
</feature>
<dbReference type="PROSITE" id="PS00113">
    <property type="entry name" value="ADENYLATE_KINASE"/>
    <property type="match status" value="1"/>
</dbReference>
<dbReference type="CDD" id="cd01428">
    <property type="entry name" value="ADK"/>
    <property type="match status" value="1"/>
</dbReference>
<reference evidence="8" key="1">
    <citation type="submission" date="2020-07" db="EMBL/GenBank/DDBJ databases">
        <title>Huge and variable diversity of episymbiotic CPR bacteria and DPANN archaea in groundwater ecosystems.</title>
        <authorList>
            <person name="He C.Y."/>
            <person name="Keren R."/>
            <person name="Whittaker M."/>
            <person name="Farag I.F."/>
            <person name="Doudna J."/>
            <person name="Cate J.H.D."/>
            <person name="Banfield J.F."/>
        </authorList>
    </citation>
    <scope>NUCLEOTIDE SEQUENCE</scope>
    <source>
        <strain evidence="8">NC_groundwater_763_Ag_S-0.2um_68_21</strain>
    </source>
</reference>
<feature type="binding site" evidence="5">
    <location>
        <position position="165"/>
    </location>
    <ligand>
        <name>AMP</name>
        <dbReference type="ChEBI" id="CHEBI:456215"/>
    </ligand>
</feature>
<dbReference type="GO" id="GO:0008270">
    <property type="term" value="F:zinc ion binding"/>
    <property type="evidence" value="ECO:0007669"/>
    <property type="project" value="UniProtKB-UniRule"/>
</dbReference>
<proteinExistence type="inferred from homology"/>
<comment type="similarity">
    <text evidence="5 6">Belongs to the adenylate kinase family.</text>
</comment>
<keyword evidence="1 5" id="KW-0808">Transferase</keyword>
<dbReference type="Gene3D" id="3.40.50.300">
    <property type="entry name" value="P-loop containing nucleotide triphosphate hydrolases"/>
    <property type="match status" value="1"/>
</dbReference>
<dbReference type="InterPro" id="IPR006259">
    <property type="entry name" value="Adenyl_kin_sub"/>
</dbReference>
<dbReference type="GO" id="GO:0005524">
    <property type="term" value="F:ATP binding"/>
    <property type="evidence" value="ECO:0007669"/>
    <property type="project" value="UniProtKB-UniRule"/>
</dbReference>
<keyword evidence="5 7" id="KW-0067">ATP-binding</keyword>
<feature type="binding site" evidence="5">
    <location>
        <position position="193"/>
    </location>
    <ligand>
        <name>ATP</name>
        <dbReference type="ChEBI" id="CHEBI:30616"/>
    </ligand>
</feature>
<keyword evidence="5" id="KW-0963">Cytoplasm</keyword>
<comment type="subunit">
    <text evidence="5 7">Monomer.</text>
</comment>
<feature type="binding site" evidence="5">
    <location>
        <begin position="59"/>
        <end position="61"/>
    </location>
    <ligand>
        <name>AMP</name>
        <dbReference type="ChEBI" id="CHEBI:456215"/>
    </ligand>
</feature>
<feature type="region of interest" description="NMP" evidence="5">
    <location>
        <begin position="32"/>
        <end position="61"/>
    </location>
</feature>
<evidence type="ECO:0000256" key="2">
    <source>
        <dbReference type="ARBA" id="ARBA00022727"/>
    </source>
</evidence>
<protein>
    <recommendedName>
        <fullName evidence="5 7">Adenylate kinase</fullName>
        <shortName evidence="5">AK</shortName>
        <ecNumber evidence="5 7">2.7.4.3</ecNumber>
    </recommendedName>
    <alternativeName>
        <fullName evidence="5">ATP-AMP transphosphorylase</fullName>
    </alternativeName>
    <alternativeName>
        <fullName evidence="5">ATP:AMP phosphotransferase</fullName>
    </alternativeName>
    <alternativeName>
        <fullName evidence="5">Adenylate monophosphate kinase</fullName>
    </alternativeName>
</protein>
<feature type="binding site" evidence="5">
    <location>
        <position position="132"/>
    </location>
    <ligand>
        <name>Zn(2+)</name>
        <dbReference type="ChEBI" id="CHEBI:29105"/>
        <note>structural</note>
    </ligand>
</feature>
<comment type="pathway">
    <text evidence="5">Purine metabolism; AMP biosynthesis via salvage pathway; AMP from ADP: step 1/1.</text>
</comment>
<dbReference type="EC" id="2.7.4.3" evidence="5 7"/>
<dbReference type="InterPro" id="IPR027417">
    <property type="entry name" value="P-loop_NTPase"/>
</dbReference>
<evidence type="ECO:0000256" key="6">
    <source>
        <dbReference type="RuleBase" id="RU003330"/>
    </source>
</evidence>
<dbReference type="InterPro" id="IPR033690">
    <property type="entry name" value="Adenylat_kinase_CS"/>
</dbReference>
<name>A0A932HXT2_UNCTE</name>
<dbReference type="Proteomes" id="UP000782312">
    <property type="component" value="Unassembled WGS sequence"/>
</dbReference>
<evidence type="ECO:0000256" key="7">
    <source>
        <dbReference type="RuleBase" id="RU003331"/>
    </source>
</evidence>
<evidence type="ECO:0000256" key="3">
    <source>
        <dbReference type="ARBA" id="ARBA00022741"/>
    </source>
</evidence>
<comment type="function">
    <text evidence="5">Catalyzes the reversible transfer of the terminal phosphate group between ATP and AMP. Plays an important role in cellular energy homeostasis and in adenine nucleotide metabolism.</text>
</comment>
<evidence type="ECO:0000256" key="1">
    <source>
        <dbReference type="ARBA" id="ARBA00022679"/>
    </source>
</evidence>
<accession>A0A932HXT2</accession>
<feature type="binding site" evidence="5">
    <location>
        <begin position="87"/>
        <end position="90"/>
    </location>
    <ligand>
        <name>AMP</name>
        <dbReference type="ChEBI" id="CHEBI:456215"/>
    </ligand>
</feature>
<evidence type="ECO:0000313" key="8">
    <source>
        <dbReference type="EMBL" id="MBI3127237.1"/>
    </source>
</evidence>
<comment type="catalytic activity">
    <reaction evidence="5 7">
        <text>AMP + ATP = 2 ADP</text>
        <dbReference type="Rhea" id="RHEA:12973"/>
        <dbReference type="ChEBI" id="CHEBI:30616"/>
        <dbReference type="ChEBI" id="CHEBI:456215"/>
        <dbReference type="ChEBI" id="CHEBI:456216"/>
        <dbReference type="EC" id="2.7.4.3"/>
    </reaction>
</comment>
<comment type="subcellular location">
    <subcellularLocation>
        <location evidence="5 7">Cytoplasm</location>
    </subcellularLocation>
</comment>
<dbReference type="GO" id="GO:0044209">
    <property type="term" value="P:AMP salvage"/>
    <property type="evidence" value="ECO:0007669"/>
    <property type="project" value="UniProtKB-UniRule"/>
</dbReference>
<dbReference type="PRINTS" id="PR00094">
    <property type="entry name" value="ADENYLTKNASE"/>
</dbReference>
<comment type="caution">
    <text evidence="8">The sequence shown here is derived from an EMBL/GenBank/DDBJ whole genome shotgun (WGS) entry which is preliminary data.</text>
</comment>
<feature type="binding site" evidence="5">
    <location>
        <position position="126"/>
    </location>
    <ligand>
        <name>ATP</name>
        <dbReference type="ChEBI" id="CHEBI:30616"/>
    </ligand>
</feature>
<feature type="binding site" evidence="5">
    <location>
        <position position="38"/>
    </location>
    <ligand>
        <name>AMP</name>
        <dbReference type="ChEBI" id="CHEBI:456215"/>
    </ligand>
</feature>
<dbReference type="AlphaFoldDB" id="A0A932HXT2"/>
<feature type="binding site" evidence="5">
    <location>
        <position position="33"/>
    </location>
    <ligand>
        <name>AMP</name>
        <dbReference type="ChEBI" id="CHEBI:456215"/>
    </ligand>
</feature>
<keyword evidence="5" id="KW-0479">Metal-binding</keyword>
<gene>
    <name evidence="5" type="primary">adk</name>
    <name evidence="8" type="ORF">HYZ11_06505</name>
</gene>
<dbReference type="InterPro" id="IPR000850">
    <property type="entry name" value="Adenylat/UMP-CMP_kin"/>
</dbReference>
<feature type="binding site" evidence="5">
    <location>
        <position position="144"/>
    </location>
    <ligand>
        <name>Zn(2+)</name>
        <dbReference type="ChEBI" id="CHEBI:29105"/>
        <note>structural</note>
    </ligand>
</feature>
<dbReference type="HAMAP" id="MF_00235">
    <property type="entry name" value="Adenylate_kinase_Adk"/>
    <property type="match status" value="1"/>
</dbReference>
<comment type="caution">
    <text evidence="5">Lacks conserved residue(s) required for the propagation of feature annotation.</text>
</comment>
<dbReference type="NCBIfam" id="NF011100">
    <property type="entry name" value="PRK14527.1"/>
    <property type="match status" value="1"/>
</dbReference>
<feature type="binding site" evidence="5">
    <location>
        <position position="94"/>
    </location>
    <ligand>
        <name>AMP</name>
        <dbReference type="ChEBI" id="CHEBI:456215"/>
    </ligand>
</feature>
<keyword evidence="2 5" id="KW-0545">Nucleotide biosynthesis</keyword>
<feature type="binding site" evidence="5">
    <location>
        <position position="147"/>
    </location>
    <ligand>
        <name>Zn(2+)</name>
        <dbReference type="ChEBI" id="CHEBI:29105"/>
        <note>structural</note>
    </ligand>
</feature>
<dbReference type="EMBL" id="JACPUR010000017">
    <property type="protein sequence ID" value="MBI3127237.1"/>
    <property type="molecule type" value="Genomic_DNA"/>
</dbReference>